<accession>A0A815SET4</accession>
<feature type="non-terminal residue" evidence="1">
    <location>
        <position position="1"/>
    </location>
</feature>
<keyword evidence="4" id="KW-1185">Reference proteome</keyword>
<proteinExistence type="predicted"/>
<gene>
    <name evidence="2" type="ORF">JXQ802_LOCUS54678</name>
    <name evidence="1" type="ORF">PYM288_LOCUS38190</name>
</gene>
<evidence type="ECO:0000313" key="4">
    <source>
        <dbReference type="Proteomes" id="UP000663870"/>
    </source>
</evidence>
<name>A0A815SET4_9BILA</name>
<comment type="caution">
    <text evidence="1">The sequence shown here is derived from an EMBL/GenBank/DDBJ whole genome shotgun (WGS) entry which is preliminary data.</text>
</comment>
<evidence type="ECO:0000313" key="1">
    <source>
        <dbReference type="EMBL" id="CAF1491003.1"/>
    </source>
</evidence>
<protein>
    <submittedName>
        <fullName evidence="1">Uncharacterized protein</fullName>
    </submittedName>
</protein>
<dbReference type="EMBL" id="CAJNOL010010761">
    <property type="protein sequence ID" value="CAF1651731.1"/>
    <property type="molecule type" value="Genomic_DNA"/>
</dbReference>
<dbReference type="AlphaFoldDB" id="A0A815SET4"/>
<evidence type="ECO:0000313" key="2">
    <source>
        <dbReference type="EMBL" id="CAF1651731.1"/>
    </source>
</evidence>
<organism evidence="1 3">
    <name type="scientific">Rotaria sordida</name>
    <dbReference type="NCBI Taxonomy" id="392033"/>
    <lineage>
        <taxon>Eukaryota</taxon>
        <taxon>Metazoa</taxon>
        <taxon>Spiralia</taxon>
        <taxon>Gnathifera</taxon>
        <taxon>Rotifera</taxon>
        <taxon>Eurotatoria</taxon>
        <taxon>Bdelloidea</taxon>
        <taxon>Philodinida</taxon>
        <taxon>Philodinidae</taxon>
        <taxon>Rotaria</taxon>
    </lineage>
</organism>
<evidence type="ECO:0000313" key="3">
    <source>
        <dbReference type="Proteomes" id="UP000663854"/>
    </source>
</evidence>
<sequence>FFLLNSFKTIYIQPVGSFNHPRAAPLDIIIQFACVFFAGCEVELLPTIDFSKDMKYRENNGIRQY</sequence>
<dbReference type="EMBL" id="CAJNOH010009015">
    <property type="protein sequence ID" value="CAF1491003.1"/>
    <property type="molecule type" value="Genomic_DNA"/>
</dbReference>
<dbReference type="Proteomes" id="UP000663854">
    <property type="component" value="Unassembled WGS sequence"/>
</dbReference>
<reference evidence="1" key="1">
    <citation type="submission" date="2021-02" db="EMBL/GenBank/DDBJ databases">
        <authorList>
            <person name="Nowell W R."/>
        </authorList>
    </citation>
    <scope>NUCLEOTIDE SEQUENCE</scope>
</reference>
<dbReference type="Proteomes" id="UP000663870">
    <property type="component" value="Unassembled WGS sequence"/>
</dbReference>